<evidence type="ECO:0000259" key="1">
    <source>
        <dbReference type="PROSITE" id="PS50042"/>
    </source>
</evidence>
<proteinExistence type="predicted"/>
<reference evidence="2 3" key="1">
    <citation type="submission" date="2024-08" db="EMBL/GenBank/DDBJ databases">
        <title>Draft Genome Sequence of Legionella lytica strain DSB2004, Isolated From a Fire Sprinkler System.</title>
        <authorList>
            <person name="Everhart A.D."/>
            <person name="Kidane D.T."/>
            <person name="Farone A.L."/>
            <person name="Farone M.B."/>
        </authorList>
    </citation>
    <scope>NUCLEOTIDE SEQUENCE [LARGE SCALE GENOMIC DNA]</scope>
    <source>
        <strain evidence="2 3">DSB2004</strain>
    </source>
</reference>
<dbReference type="PANTHER" id="PTHR11635">
    <property type="entry name" value="CAMP-DEPENDENT PROTEIN KINASE REGULATORY CHAIN"/>
    <property type="match status" value="1"/>
</dbReference>
<feature type="domain" description="Cyclic nucleotide-binding" evidence="1">
    <location>
        <begin position="24"/>
        <end position="133"/>
    </location>
</feature>
<protein>
    <submittedName>
        <fullName evidence="2">Cyclic nucleotide-binding domain-containing protein</fullName>
    </submittedName>
</protein>
<dbReference type="PANTHER" id="PTHR11635:SF152">
    <property type="entry name" value="CAMP-DEPENDENT PROTEIN KINASE TYPE I REGULATORY SUBUNIT-RELATED"/>
    <property type="match status" value="1"/>
</dbReference>
<dbReference type="SUPFAM" id="SSF51206">
    <property type="entry name" value="cAMP-binding domain-like"/>
    <property type="match status" value="1"/>
</dbReference>
<dbReference type="EMBL" id="JBGORX010000001">
    <property type="protein sequence ID" value="MFJ1268309.1"/>
    <property type="molecule type" value="Genomic_DNA"/>
</dbReference>
<comment type="caution">
    <text evidence="2">The sequence shown here is derived from an EMBL/GenBank/DDBJ whole genome shotgun (WGS) entry which is preliminary data.</text>
</comment>
<evidence type="ECO:0000313" key="2">
    <source>
        <dbReference type="EMBL" id="MFJ1268309.1"/>
    </source>
</evidence>
<evidence type="ECO:0000313" key="3">
    <source>
        <dbReference type="Proteomes" id="UP001615550"/>
    </source>
</evidence>
<dbReference type="Gene3D" id="2.60.120.10">
    <property type="entry name" value="Jelly Rolls"/>
    <property type="match status" value="1"/>
</dbReference>
<organism evidence="2 3">
    <name type="scientific">Legionella lytica</name>
    <dbReference type="NCBI Taxonomy" id="96232"/>
    <lineage>
        <taxon>Bacteria</taxon>
        <taxon>Pseudomonadati</taxon>
        <taxon>Pseudomonadota</taxon>
        <taxon>Gammaproteobacteria</taxon>
        <taxon>Legionellales</taxon>
        <taxon>Legionellaceae</taxon>
        <taxon>Legionella</taxon>
    </lineage>
</organism>
<dbReference type="RefSeq" id="WP_400187122.1">
    <property type="nucleotide sequence ID" value="NZ_JBGORX010000001.1"/>
</dbReference>
<dbReference type="CDD" id="cd00038">
    <property type="entry name" value="CAP_ED"/>
    <property type="match status" value="1"/>
</dbReference>
<dbReference type="PROSITE" id="PS50042">
    <property type="entry name" value="CNMP_BINDING_3"/>
    <property type="match status" value="1"/>
</dbReference>
<accession>A0ABW8D6I7</accession>
<dbReference type="Pfam" id="PF00027">
    <property type="entry name" value="cNMP_binding"/>
    <property type="match status" value="1"/>
</dbReference>
<sequence>MKEVAVENYIPIEARKQHIVKYPIFCLLPPDSIHQLALLVEEVHVQPNEVIVSEGDYFDGFFLIVSGTASVSKSLRRIKKTNPRHVITLGPNNAIGLNDSGFHSQQGVRVASVIAKTNMILLRVDLLNFYSFLKTHQTLYPSLQQTSERFVFMNLARHALSNLPTDKIKELVEKTQTHINPVANEPAQLSQNVVFLHEQNKPKISRLEQVLFTQINAKNTLENLLNSGLIELNNDEIYVIMVKLHNLGFRDFDLITGPVKPPSTPILKKFIKKITHFWKG</sequence>
<dbReference type="SMART" id="SM00100">
    <property type="entry name" value="cNMP"/>
    <property type="match status" value="1"/>
</dbReference>
<name>A0ABW8D6I7_9GAMM</name>
<dbReference type="InterPro" id="IPR018490">
    <property type="entry name" value="cNMP-bd_dom_sf"/>
</dbReference>
<dbReference type="InterPro" id="IPR050503">
    <property type="entry name" value="cAMP-dep_PK_reg_su-like"/>
</dbReference>
<dbReference type="InterPro" id="IPR014710">
    <property type="entry name" value="RmlC-like_jellyroll"/>
</dbReference>
<gene>
    <name evidence="2" type="ORF">ACD661_07055</name>
</gene>
<keyword evidence="3" id="KW-1185">Reference proteome</keyword>
<dbReference type="InterPro" id="IPR000595">
    <property type="entry name" value="cNMP-bd_dom"/>
</dbReference>
<dbReference type="Proteomes" id="UP001615550">
    <property type="component" value="Unassembled WGS sequence"/>
</dbReference>